<dbReference type="InterPro" id="IPR019791">
    <property type="entry name" value="Haem_peroxidase_animal"/>
</dbReference>
<dbReference type="InterPro" id="IPR037120">
    <property type="entry name" value="Haem_peroxidase_sf_animal"/>
</dbReference>
<dbReference type="GO" id="GO:0006979">
    <property type="term" value="P:response to oxidative stress"/>
    <property type="evidence" value="ECO:0007669"/>
    <property type="project" value="InterPro"/>
</dbReference>
<dbReference type="PANTHER" id="PTHR11475:SF4">
    <property type="entry name" value="CHORION PEROXIDASE"/>
    <property type="match status" value="1"/>
</dbReference>
<dbReference type="InterPro" id="IPR010255">
    <property type="entry name" value="Haem_peroxidase_sf"/>
</dbReference>
<evidence type="ECO:0000256" key="1">
    <source>
        <dbReference type="ARBA" id="ARBA00004613"/>
    </source>
</evidence>
<keyword evidence="4" id="KW-0560">Oxidoreductase</keyword>
<dbReference type="Gene3D" id="1.10.640.10">
    <property type="entry name" value="Haem peroxidase domain superfamily, animal type"/>
    <property type="match status" value="1"/>
</dbReference>
<protein>
    <submittedName>
        <fullName evidence="4">Animal haem peroxidase</fullName>
    </submittedName>
</protein>
<keyword evidence="4" id="KW-0575">Peroxidase</keyword>
<dbReference type="PANTHER" id="PTHR11475">
    <property type="entry name" value="OXIDASE/PEROXIDASE"/>
    <property type="match status" value="1"/>
</dbReference>
<accession>A0A6J4MDI7</accession>
<dbReference type="GO" id="GO:0005576">
    <property type="term" value="C:extracellular region"/>
    <property type="evidence" value="ECO:0007669"/>
    <property type="project" value="UniProtKB-SubCell"/>
</dbReference>
<proteinExistence type="predicted"/>
<organism evidence="4">
    <name type="scientific">uncultured Nocardioidaceae bacterium</name>
    <dbReference type="NCBI Taxonomy" id="253824"/>
    <lineage>
        <taxon>Bacteria</taxon>
        <taxon>Bacillati</taxon>
        <taxon>Actinomycetota</taxon>
        <taxon>Actinomycetes</taxon>
        <taxon>Propionibacteriales</taxon>
        <taxon>Nocardioidaceae</taxon>
        <taxon>environmental samples</taxon>
    </lineage>
</organism>
<keyword evidence="3" id="KW-0325">Glycoprotein</keyword>
<dbReference type="GO" id="GO:0004601">
    <property type="term" value="F:peroxidase activity"/>
    <property type="evidence" value="ECO:0007669"/>
    <property type="project" value="UniProtKB-KW"/>
</dbReference>
<keyword evidence="2" id="KW-0964">Secreted</keyword>
<dbReference type="EMBL" id="CADCUJ010000081">
    <property type="protein sequence ID" value="CAA9356754.1"/>
    <property type="molecule type" value="Genomic_DNA"/>
</dbReference>
<sequence>MAGGGRVRHGTESYYVVGEGLLSESRGGRATDADPVEASGSLGEASMAAARLAAAPPFHFSRMGPRGAALAKPLLDKLARAMTTAGGGATGIPAGFTYLGQFIDHDLTFDKTKVMLGEEVTPALLRQARSPSLDLDSLYGAGPQNERSAKFYADDRHLKTGKTRAVDQDAAHDGFDLPRDRTARRLADRRLALIPEPRNDENLAVAQTHLAFIRFHNRVVDKLPAGVPAAQRFSRAREKVVKHYQWMIRHDYLPRICEPQVLDDVFDNGRKLFEVGAEPTAVPTMPVEFSVAAFRFGHSMIRSRYDWNRRFPDGEGTLGFLFTFSAGGGDLGGDLVLPSNWICDFRRLYEFEEAGRDDLVVARTESNRAKRIDSLIVDPLQNLPPGTFGGPEVGFDDPTANLAFRNLTRATMVRLASGQQMVAHLRDAGVRVRPLSRSQILNGSGGAVLSDLTTAQREALVARTPLWFYVLREAETNDGRLRGVGARILAETFHRAMEGSEHSIVRDSTWRPTLGPDDTTFRMVHLLLFAAQNKKRMLNPLGG</sequence>
<dbReference type="CDD" id="cd09819">
    <property type="entry name" value="An_peroxidase_bacterial_1"/>
    <property type="match status" value="1"/>
</dbReference>
<dbReference type="AlphaFoldDB" id="A0A6J4MDI7"/>
<dbReference type="PROSITE" id="PS50292">
    <property type="entry name" value="PEROXIDASE_3"/>
    <property type="match status" value="1"/>
</dbReference>
<evidence type="ECO:0000256" key="2">
    <source>
        <dbReference type="ARBA" id="ARBA00022525"/>
    </source>
</evidence>
<reference evidence="4" key="1">
    <citation type="submission" date="2020-02" db="EMBL/GenBank/DDBJ databases">
        <authorList>
            <person name="Meier V. D."/>
        </authorList>
    </citation>
    <scope>NUCLEOTIDE SEQUENCE</scope>
    <source>
        <strain evidence="4">AVDCRST_MAG72</strain>
    </source>
</reference>
<evidence type="ECO:0000256" key="3">
    <source>
        <dbReference type="ARBA" id="ARBA00023180"/>
    </source>
</evidence>
<dbReference type="Pfam" id="PF03098">
    <property type="entry name" value="An_peroxidase"/>
    <property type="match status" value="1"/>
</dbReference>
<evidence type="ECO:0000313" key="4">
    <source>
        <dbReference type="EMBL" id="CAA9356754.1"/>
    </source>
</evidence>
<dbReference type="GO" id="GO:0020037">
    <property type="term" value="F:heme binding"/>
    <property type="evidence" value="ECO:0007669"/>
    <property type="project" value="InterPro"/>
</dbReference>
<comment type="subcellular location">
    <subcellularLocation>
        <location evidence="1">Secreted</location>
    </subcellularLocation>
</comment>
<gene>
    <name evidence="4" type="ORF">AVDCRST_MAG72-1832</name>
</gene>
<dbReference type="SUPFAM" id="SSF48113">
    <property type="entry name" value="Heme-dependent peroxidases"/>
    <property type="match status" value="1"/>
</dbReference>
<name>A0A6J4MDI7_9ACTN</name>